<protein>
    <submittedName>
        <fullName evidence="2">Uncharacterized protein</fullName>
    </submittedName>
</protein>
<dbReference type="EMBL" id="CAJEWN010000111">
    <property type="protein sequence ID" value="CAD2165522.1"/>
    <property type="molecule type" value="Genomic_DNA"/>
</dbReference>
<keyword evidence="1" id="KW-1133">Transmembrane helix</keyword>
<keyword evidence="1" id="KW-0812">Transmembrane</keyword>
<evidence type="ECO:0000256" key="1">
    <source>
        <dbReference type="SAM" id="Phobius"/>
    </source>
</evidence>
<dbReference type="Proteomes" id="UP000580250">
    <property type="component" value="Unassembled WGS sequence"/>
</dbReference>
<comment type="caution">
    <text evidence="2">The sequence shown here is derived from an EMBL/GenBank/DDBJ whole genome shotgun (WGS) entry which is preliminary data.</text>
</comment>
<proteinExistence type="predicted"/>
<evidence type="ECO:0000313" key="3">
    <source>
        <dbReference type="Proteomes" id="UP000580250"/>
    </source>
</evidence>
<sequence>MSRPSTDANYLANKNAGIKLQFFGQALPLSVVGFVGIICNFSISYITIKYRHKYSALGSKTATLLILNSLLCPHLQKEYK</sequence>
<name>A0A6V7UV12_MELEN</name>
<reference evidence="2 3" key="1">
    <citation type="submission" date="2020-08" db="EMBL/GenBank/DDBJ databases">
        <authorList>
            <person name="Koutsovoulos G."/>
            <person name="Danchin GJ E."/>
        </authorList>
    </citation>
    <scope>NUCLEOTIDE SEQUENCE [LARGE SCALE GENOMIC DNA]</scope>
</reference>
<keyword evidence="1" id="KW-0472">Membrane</keyword>
<gene>
    <name evidence="2" type="ORF">MENT_LOCUS17222</name>
</gene>
<dbReference type="AlphaFoldDB" id="A0A6V7UV12"/>
<accession>A0A6V7UV12</accession>
<evidence type="ECO:0000313" key="2">
    <source>
        <dbReference type="EMBL" id="CAD2165522.1"/>
    </source>
</evidence>
<organism evidence="2 3">
    <name type="scientific">Meloidogyne enterolobii</name>
    <name type="common">Root-knot nematode worm</name>
    <name type="synonym">Meloidogyne mayaguensis</name>
    <dbReference type="NCBI Taxonomy" id="390850"/>
    <lineage>
        <taxon>Eukaryota</taxon>
        <taxon>Metazoa</taxon>
        <taxon>Ecdysozoa</taxon>
        <taxon>Nematoda</taxon>
        <taxon>Chromadorea</taxon>
        <taxon>Rhabditida</taxon>
        <taxon>Tylenchina</taxon>
        <taxon>Tylenchomorpha</taxon>
        <taxon>Tylenchoidea</taxon>
        <taxon>Meloidogynidae</taxon>
        <taxon>Meloidogyninae</taxon>
        <taxon>Meloidogyne</taxon>
    </lineage>
</organism>
<feature type="transmembrane region" description="Helical" evidence="1">
    <location>
        <begin position="20"/>
        <end position="43"/>
    </location>
</feature>